<evidence type="ECO:0000313" key="3">
    <source>
        <dbReference type="EMBL" id="PWR06508.1"/>
    </source>
</evidence>
<accession>A0A317CVB8</accession>
<protein>
    <submittedName>
        <fullName evidence="3">Anti-sigma factor antagonist</fullName>
    </submittedName>
</protein>
<dbReference type="PROSITE" id="PS50801">
    <property type="entry name" value="STAS"/>
    <property type="match status" value="1"/>
</dbReference>
<gene>
    <name evidence="3" type="ORF">DKT68_22145</name>
</gene>
<dbReference type="SUPFAM" id="SSF52091">
    <property type="entry name" value="SpoIIaa-like"/>
    <property type="match status" value="1"/>
</dbReference>
<proteinExistence type="predicted"/>
<dbReference type="GO" id="GO:0043856">
    <property type="term" value="F:anti-sigma factor antagonist activity"/>
    <property type="evidence" value="ECO:0007669"/>
    <property type="project" value="TreeGrafter"/>
</dbReference>
<dbReference type="Proteomes" id="UP000245410">
    <property type="component" value="Unassembled WGS sequence"/>
</dbReference>
<feature type="domain" description="STAS" evidence="2">
    <location>
        <begin position="18"/>
        <end position="127"/>
    </location>
</feature>
<evidence type="ECO:0000259" key="2">
    <source>
        <dbReference type="PROSITE" id="PS50801"/>
    </source>
</evidence>
<dbReference type="AlphaFoldDB" id="A0A317CVB8"/>
<dbReference type="CDD" id="cd07043">
    <property type="entry name" value="STAS_anti-anti-sigma_factors"/>
    <property type="match status" value="1"/>
</dbReference>
<sequence>MRRDFQAAHRTRAPQPIMSLALSRDGSASLVSAVGEIDMSNAHLLTEMVEFLCRPPVPLIALDLSAVRFFGAHGISALLRASTLATSVGARLIVRDPSPFVLRVLGVTGMARHLDLDVSSTSAVAPVSDGVPRPASRDPLTRPPVGVPARLPVWAKSSASTFSA</sequence>
<dbReference type="Pfam" id="PF01740">
    <property type="entry name" value="STAS"/>
    <property type="match status" value="1"/>
</dbReference>
<dbReference type="PANTHER" id="PTHR33495">
    <property type="entry name" value="ANTI-SIGMA FACTOR ANTAGONIST TM_1081-RELATED-RELATED"/>
    <property type="match status" value="1"/>
</dbReference>
<organism evidence="3 4">
    <name type="scientific">Micromonospora acroterricola</name>
    <dbReference type="NCBI Taxonomy" id="2202421"/>
    <lineage>
        <taxon>Bacteria</taxon>
        <taxon>Bacillati</taxon>
        <taxon>Actinomycetota</taxon>
        <taxon>Actinomycetes</taxon>
        <taxon>Micromonosporales</taxon>
        <taxon>Micromonosporaceae</taxon>
        <taxon>Micromonospora</taxon>
    </lineage>
</organism>
<keyword evidence="4" id="KW-1185">Reference proteome</keyword>
<dbReference type="RefSeq" id="WP_109819321.1">
    <property type="nucleotide sequence ID" value="NZ_QGKR01000249.1"/>
</dbReference>
<evidence type="ECO:0000256" key="1">
    <source>
        <dbReference type="SAM" id="MobiDB-lite"/>
    </source>
</evidence>
<dbReference type="InterPro" id="IPR036513">
    <property type="entry name" value="STAS_dom_sf"/>
</dbReference>
<evidence type="ECO:0000313" key="4">
    <source>
        <dbReference type="Proteomes" id="UP000245410"/>
    </source>
</evidence>
<dbReference type="PANTHER" id="PTHR33495:SF2">
    <property type="entry name" value="ANTI-SIGMA FACTOR ANTAGONIST TM_1081-RELATED"/>
    <property type="match status" value="1"/>
</dbReference>
<dbReference type="EMBL" id="QGKR01000249">
    <property type="protein sequence ID" value="PWR06508.1"/>
    <property type="molecule type" value="Genomic_DNA"/>
</dbReference>
<name>A0A317CVB8_9ACTN</name>
<dbReference type="InterPro" id="IPR002645">
    <property type="entry name" value="STAS_dom"/>
</dbReference>
<comment type="caution">
    <text evidence="3">The sequence shown here is derived from an EMBL/GenBank/DDBJ whole genome shotgun (WGS) entry which is preliminary data.</text>
</comment>
<dbReference type="OrthoDB" id="3400962at2"/>
<feature type="region of interest" description="Disordered" evidence="1">
    <location>
        <begin position="124"/>
        <end position="144"/>
    </location>
</feature>
<dbReference type="Gene3D" id="3.30.750.24">
    <property type="entry name" value="STAS domain"/>
    <property type="match status" value="1"/>
</dbReference>
<reference evidence="3 4" key="1">
    <citation type="submission" date="2018-05" db="EMBL/GenBank/DDBJ databases">
        <title>Micromonospora atacamensis sp. nov., a novel actinobacteria isolated from high altitude Atacama Desert soil.</title>
        <authorList>
            <person name="Carro L."/>
            <person name="Golinska P."/>
            <person name="Klenk H.-P."/>
            <person name="Goodfellow M."/>
        </authorList>
    </citation>
    <scope>NUCLEOTIDE SEQUENCE [LARGE SCALE GENOMIC DNA]</scope>
    <source>
        <strain evidence="3 4">5R2A7</strain>
    </source>
</reference>